<dbReference type="AlphaFoldDB" id="A0A7W5H5J8"/>
<name>A0A7W5H5J8_9BACT</name>
<accession>A0A7W5H5J8</accession>
<evidence type="ECO:0000313" key="2">
    <source>
        <dbReference type="Proteomes" id="UP000536179"/>
    </source>
</evidence>
<gene>
    <name evidence="1" type="ORF">FHS27_001715</name>
</gene>
<organism evidence="1 2">
    <name type="scientific">Aporhodopirellula rubra</name>
    <dbReference type="NCBI Taxonomy" id="980271"/>
    <lineage>
        <taxon>Bacteria</taxon>
        <taxon>Pseudomonadati</taxon>
        <taxon>Planctomycetota</taxon>
        <taxon>Planctomycetia</taxon>
        <taxon>Pirellulales</taxon>
        <taxon>Pirellulaceae</taxon>
        <taxon>Aporhodopirellula</taxon>
    </lineage>
</organism>
<proteinExistence type="predicted"/>
<evidence type="ECO:0000313" key="1">
    <source>
        <dbReference type="EMBL" id="MBB3205911.1"/>
    </source>
</evidence>
<dbReference type="Proteomes" id="UP000536179">
    <property type="component" value="Unassembled WGS sequence"/>
</dbReference>
<keyword evidence="2" id="KW-1185">Reference proteome</keyword>
<sequence>MIMHMMVGSGQKPATYHIGDQCDLSGETLHELRVSRAEQENGVCVLRVELCLVHNRLRVETE</sequence>
<dbReference type="EMBL" id="JACHXU010000004">
    <property type="protein sequence ID" value="MBB3205911.1"/>
    <property type="molecule type" value="Genomic_DNA"/>
</dbReference>
<protein>
    <submittedName>
        <fullName evidence="1">Uncharacterized protein</fullName>
    </submittedName>
</protein>
<reference evidence="1 2" key="1">
    <citation type="submission" date="2020-08" db="EMBL/GenBank/DDBJ databases">
        <title>Genomic Encyclopedia of Type Strains, Phase III (KMG-III): the genomes of soil and plant-associated and newly described type strains.</title>
        <authorList>
            <person name="Whitman W."/>
        </authorList>
    </citation>
    <scope>NUCLEOTIDE SEQUENCE [LARGE SCALE GENOMIC DNA]</scope>
    <source>
        <strain evidence="1 2">CECT 8075</strain>
    </source>
</reference>
<comment type="caution">
    <text evidence="1">The sequence shown here is derived from an EMBL/GenBank/DDBJ whole genome shotgun (WGS) entry which is preliminary data.</text>
</comment>